<dbReference type="Pfam" id="PF04203">
    <property type="entry name" value="Sortase"/>
    <property type="match status" value="1"/>
</dbReference>
<dbReference type="InterPro" id="IPR042001">
    <property type="entry name" value="Sortase_F"/>
</dbReference>
<proteinExistence type="predicted"/>
<evidence type="ECO:0000256" key="1">
    <source>
        <dbReference type="ARBA" id="ARBA00022801"/>
    </source>
</evidence>
<name>A0A4V1RM25_9ACTN</name>
<evidence type="ECO:0000313" key="3">
    <source>
        <dbReference type="Proteomes" id="UP000293291"/>
    </source>
</evidence>
<evidence type="ECO:0000313" key="2">
    <source>
        <dbReference type="EMBL" id="RYB98344.1"/>
    </source>
</evidence>
<dbReference type="CDD" id="cd05829">
    <property type="entry name" value="Sortase_F"/>
    <property type="match status" value="1"/>
</dbReference>
<reference evidence="2 3" key="1">
    <citation type="submission" date="2019-01" db="EMBL/GenBank/DDBJ databases">
        <title>Novel species of Nocardioides.</title>
        <authorList>
            <person name="Liu Q."/>
            <person name="Xin Y.-H."/>
        </authorList>
    </citation>
    <scope>NUCLEOTIDE SEQUENCE [LARGE SCALE GENOMIC DNA]</scope>
    <source>
        <strain evidence="2 3">CGMCC 4.6875</strain>
    </source>
</reference>
<gene>
    <name evidence="2" type="ORF">EUA07_18235</name>
</gene>
<dbReference type="InterPro" id="IPR023365">
    <property type="entry name" value="Sortase_dom-sf"/>
</dbReference>
<dbReference type="EMBL" id="SDWU01000024">
    <property type="protein sequence ID" value="RYB98344.1"/>
    <property type="molecule type" value="Genomic_DNA"/>
</dbReference>
<protein>
    <submittedName>
        <fullName evidence="2">Class F sortase</fullName>
    </submittedName>
</protein>
<dbReference type="OrthoDB" id="525039at2"/>
<dbReference type="Gene3D" id="2.40.260.10">
    <property type="entry name" value="Sortase"/>
    <property type="match status" value="1"/>
</dbReference>
<organism evidence="2 3">
    <name type="scientific">Nocardioides ganghwensis</name>
    <dbReference type="NCBI Taxonomy" id="252230"/>
    <lineage>
        <taxon>Bacteria</taxon>
        <taxon>Bacillati</taxon>
        <taxon>Actinomycetota</taxon>
        <taxon>Actinomycetes</taxon>
        <taxon>Propionibacteriales</taxon>
        <taxon>Nocardioidaceae</taxon>
        <taxon>Nocardioides</taxon>
    </lineage>
</organism>
<keyword evidence="3" id="KW-1185">Reference proteome</keyword>
<dbReference type="InterPro" id="IPR005754">
    <property type="entry name" value="Sortase"/>
</dbReference>
<comment type="caution">
    <text evidence="2">The sequence shown here is derived from an EMBL/GenBank/DDBJ whole genome shotgun (WGS) entry which is preliminary data.</text>
</comment>
<dbReference type="AlphaFoldDB" id="A0A4V1RM25"/>
<dbReference type="Proteomes" id="UP000293291">
    <property type="component" value="Unassembled WGS sequence"/>
</dbReference>
<sequence>MVVVPSLGVRAPVTGIRTEDGALTPPSDPRQVGWWTGGARPGASAGAAVVTGHTVRAGGGAFDDLETVSAGDDVLVRSGAREVAYVVDAVEVLSREELARRSASLFARTGPGRLVLITCEDWDGTAYRSNVVVTARPAG</sequence>
<keyword evidence="1" id="KW-0378">Hydrolase</keyword>
<dbReference type="SUPFAM" id="SSF63817">
    <property type="entry name" value="Sortase"/>
    <property type="match status" value="1"/>
</dbReference>
<accession>A0A4V1RM25</accession>
<dbReference type="GO" id="GO:0016787">
    <property type="term" value="F:hydrolase activity"/>
    <property type="evidence" value="ECO:0007669"/>
    <property type="project" value="UniProtKB-KW"/>
</dbReference>